<feature type="domain" description="(S)-ureidoglycine aminohydrolase cupin" evidence="1">
    <location>
        <begin position="51"/>
        <end position="120"/>
    </location>
</feature>
<evidence type="ECO:0000313" key="3">
    <source>
        <dbReference type="Proteomes" id="UP000540685"/>
    </source>
</evidence>
<evidence type="ECO:0000313" key="2">
    <source>
        <dbReference type="EMBL" id="MBB5818081.1"/>
    </source>
</evidence>
<dbReference type="InterPro" id="IPR008579">
    <property type="entry name" value="UGlyAH_Cupin_dom"/>
</dbReference>
<dbReference type="SUPFAM" id="SSF51182">
    <property type="entry name" value="RmlC-like cupins"/>
    <property type="match status" value="1"/>
</dbReference>
<dbReference type="PANTHER" id="PTHR40943">
    <property type="entry name" value="CYTOPLASMIC PROTEIN-RELATED"/>
    <property type="match status" value="1"/>
</dbReference>
<comment type="caution">
    <text evidence="2">The sequence shown here is derived from an EMBL/GenBank/DDBJ whole genome shotgun (WGS) entry which is preliminary data.</text>
</comment>
<dbReference type="AlphaFoldDB" id="A0A7W9MF27"/>
<dbReference type="RefSeq" id="WP_184547851.1">
    <property type="nucleotide sequence ID" value="NZ_JACHMP010000001.1"/>
</dbReference>
<sequence>MTAPIENAVPAPVGIDDHDARDLPLTPTGSPQVVVSGDPRTAEHVLHESPEVEVGVWEVTPGVFDSRKAGCSEIMHFLSGEGRLDHADGTHSDIRPGVTVILPEGWTGRWTVTSTVRKIYTICRVTAATPEDA</sequence>
<organism evidence="2 3">
    <name type="scientific">Streptosporangium becharense</name>
    <dbReference type="NCBI Taxonomy" id="1816182"/>
    <lineage>
        <taxon>Bacteria</taxon>
        <taxon>Bacillati</taxon>
        <taxon>Actinomycetota</taxon>
        <taxon>Actinomycetes</taxon>
        <taxon>Streptosporangiales</taxon>
        <taxon>Streptosporangiaceae</taxon>
        <taxon>Streptosporangium</taxon>
    </lineage>
</organism>
<name>A0A7W9MF27_9ACTN</name>
<dbReference type="Proteomes" id="UP000540685">
    <property type="component" value="Unassembled WGS sequence"/>
</dbReference>
<accession>A0A7W9MF27</accession>
<dbReference type="EMBL" id="JACHMP010000001">
    <property type="protein sequence ID" value="MBB5818081.1"/>
    <property type="molecule type" value="Genomic_DNA"/>
</dbReference>
<keyword evidence="3" id="KW-1185">Reference proteome</keyword>
<proteinExistence type="predicted"/>
<gene>
    <name evidence="2" type="ORF">F4562_001143</name>
</gene>
<dbReference type="PANTHER" id="PTHR40943:SF1">
    <property type="entry name" value="CYTOPLASMIC PROTEIN"/>
    <property type="match status" value="1"/>
</dbReference>
<dbReference type="Gene3D" id="2.60.120.10">
    <property type="entry name" value="Jelly Rolls"/>
    <property type="match status" value="1"/>
</dbReference>
<reference evidence="2 3" key="1">
    <citation type="submission" date="2020-08" db="EMBL/GenBank/DDBJ databases">
        <title>Sequencing the genomes of 1000 actinobacteria strains.</title>
        <authorList>
            <person name="Klenk H.-P."/>
        </authorList>
    </citation>
    <scope>NUCLEOTIDE SEQUENCE [LARGE SCALE GENOMIC DNA]</scope>
    <source>
        <strain evidence="2 3">DSM 46887</strain>
    </source>
</reference>
<evidence type="ECO:0000259" key="1">
    <source>
        <dbReference type="Pfam" id="PF05899"/>
    </source>
</evidence>
<protein>
    <submittedName>
        <fullName evidence="2">Putative cupin superfamily protein</fullName>
    </submittedName>
</protein>
<dbReference type="Pfam" id="PF05899">
    <property type="entry name" value="Cupin_3"/>
    <property type="match status" value="1"/>
</dbReference>
<dbReference type="InterPro" id="IPR011051">
    <property type="entry name" value="RmlC_Cupin_sf"/>
</dbReference>
<dbReference type="InterPro" id="IPR014710">
    <property type="entry name" value="RmlC-like_jellyroll"/>
</dbReference>